<evidence type="ECO:0000313" key="2">
    <source>
        <dbReference type="EMBL" id="KAJ7689979.1"/>
    </source>
</evidence>
<dbReference type="EMBL" id="JARKIE010000068">
    <property type="protein sequence ID" value="KAJ7689979.1"/>
    <property type="molecule type" value="Genomic_DNA"/>
</dbReference>
<keyword evidence="3" id="KW-1185">Reference proteome</keyword>
<sequence>MHPIRGALKFKSCLGAWGQIQAQAAQPKAVTTVASSPNIVSIIIGNYFHAVRFGPRGSLRSFACVGFLGGITAAVLGTFQCMHLVRDNSDFNHEPNIAPSKSSRSKKSQLENGIRSIRGRTDTPISGEFRGSGREFKVEQCVNVVNPQFNFDFNHRPPFHI</sequence>
<organism evidence="2 3">
    <name type="scientific">Mycena rosella</name>
    <name type="common">Pink bonnet</name>
    <name type="synonym">Agaricus rosellus</name>
    <dbReference type="NCBI Taxonomy" id="1033263"/>
    <lineage>
        <taxon>Eukaryota</taxon>
        <taxon>Fungi</taxon>
        <taxon>Dikarya</taxon>
        <taxon>Basidiomycota</taxon>
        <taxon>Agaricomycotina</taxon>
        <taxon>Agaricomycetes</taxon>
        <taxon>Agaricomycetidae</taxon>
        <taxon>Agaricales</taxon>
        <taxon>Marasmiineae</taxon>
        <taxon>Mycenaceae</taxon>
        <taxon>Mycena</taxon>
    </lineage>
</organism>
<dbReference type="Proteomes" id="UP001221757">
    <property type="component" value="Unassembled WGS sequence"/>
</dbReference>
<comment type="caution">
    <text evidence="2">The sequence shown here is derived from an EMBL/GenBank/DDBJ whole genome shotgun (WGS) entry which is preliminary data.</text>
</comment>
<gene>
    <name evidence="2" type="ORF">B0H17DRAFT_1134689</name>
</gene>
<evidence type="ECO:0000256" key="1">
    <source>
        <dbReference type="SAM" id="MobiDB-lite"/>
    </source>
</evidence>
<name>A0AAD7GGP0_MYCRO</name>
<proteinExistence type="predicted"/>
<feature type="region of interest" description="Disordered" evidence="1">
    <location>
        <begin position="93"/>
        <end position="129"/>
    </location>
</feature>
<evidence type="ECO:0000313" key="3">
    <source>
        <dbReference type="Proteomes" id="UP001221757"/>
    </source>
</evidence>
<protein>
    <submittedName>
        <fullName evidence="2">Uncharacterized protein</fullName>
    </submittedName>
</protein>
<reference evidence="2" key="1">
    <citation type="submission" date="2023-03" db="EMBL/GenBank/DDBJ databases">
        <title>Massive genome expansion in bonnet fungi (Mycena s.s.) driven by repeated elements and novel gene families across ecological guilds.</title>
        <authorList>
            <consortium name="Lawrence Berkeley National Laboratory"/>
            <person name="Harder C.B."/>
            <person name="Miyauchi S."/>
            <person name="Viragh M."/>
            <person name="Kuo A."/>
            <person name="Thoen E."/>
            <person name="Andreopoulos B."/>
            <person name="Lu D."/>
            <person name="Skrede I."/>
            <person name="Drula E."/>
            <person name="Henrissat B."/>
            <person name="Morin E."/>
            <person name="Kohler A."/>
            <person name="Barry K."/>
            <person name="LaButti K."/>
            <person name="Morin E."/>
            <person name="Salamov A."/>
            <person name="Lipzen A."/>
            <person name="Mereny Z."/>
            <person name="Hegedus B."/>
            <person name="Baldrian P."/>
            <person name="Stursova M."/>
            <person name="Weitz H."/>
            <person name="Taylor A."/>
            <person name="Grigoriev I.V."/>
            <person name="Nagy L.G."/>
            <person name="Martin F."/>
            <person name="Kauserud H."/>
        </authorList>
    </citation>
    <scope>NUCLEOTIDE SEQUENCE</scope>
    <source>
        <strain evidence="2">CBHHK067</strain>
    </source>
</reference>
<dbReference type="AlphaFoldDB" id="A0AAD7GGP0"/>
<accession>A0AAD7GGP0</accession>